<dbReference type="Proteomes" id="UP001419268">
    <property type="component" value="Unassembled WGS sequence"/>
</dbReference>
<dbReference type="AlphaFoldDB" id="A0AAP0DZP0"/>
<evidence type="ECO:0000313" key="3">
    <source>
        <dbReference type="Proteomes" id="UP001419268"/>
    </source>
</evidence>
<evidence type="ECO:0000313" key="2">
    <source>
        <dbReference type="EMBL" id="KAK9084010.1"/>
    </source>
</evidence>
<keyword evidence="3" id="KW-1185">Reference proteome</keyword>
<name>A0AAP0DZP0_9MAGN</name>
<dbReference type="EMBL" id="JBBNAG010000013">
    <property type="protein sequence ID" value="KAK9084010.1"/>
    <property type="molecule type" value="Genomic_DNA"/>
</dbReference>
<reference evidence="2 3" key="1">
    <citation type="submission" date="2024-01" db="EMBL/GenBank/DDBJ databases">
        <title>Genome assemblies of Stephania.</title>
        <authorList>
            <person name="Yang L."/>
        </authorList>
    </citation>
    <scope>NUCLEOTIDE SEQUENCE [LARGE SCALE GENOMIC DNA]</scope>
    <source>
        <strain evidence="2">JXDWG</strain>
        <tissue evidence="2">Leaf</tissue>
    </source>
</reference>
<protein>
    <recommendedName>
        <fullName evidence="1">Xylanase inhibitor C-terminal domain-containing protein</fullName>
    </recommendedName>
</protein>
<organism evidence="2 3">
    <name type="scientific">Stephania cephalantha</name>
    <dbReference type="NCBI Taxonomy" id="152367"/>
    <lineage>
        <taxon>Eukaryota</taxon>
        <taxon>Viridiplantae</taxon>
        <taxon>Streptophyta</taxon>
        <taxon>Embryophyta</taxon>
        <taxon>Tracheophyta</taxon>
        <taxon>Spermatophyta</taxon>
        <taxon>Magnoliopsida</taxon>
        <taxon>Ranunculales</taxon>
        <taxon>Menispermaceae</taxon>
        <taxon>Menispermoideae</taxon>
        <taxon>Cissampelideae</taxon>
        <taxon>Stephania</taxon>
    </lineage>
</organism>
<gene>
    <name evidence="2" type="ORF">Scep_030481</name>
</gene>
<dbReference type="InterPro" id="IPR032799">
    <property type="entry name" value="TAXi_C"/>
</dbReference>
<sequence length="67" mass="7503">MLSVRMRERKWPVWRILGANSMVQVRDGVLCLGFVDGGFGRGFDRGLDQGMGGHQLEDNLLQLDLAN</sequence>
<proteinExistence type="predicted"/>
<evidence type="ECO:0000259" key="1">
    <source>
        <dbReference type="Pfam" id="PF14541"/>
    </source>
</evidence>
<accession>A0AAP0DZP0</accession>
<dbReference type="Gene3D" id="2.40.70.10">
    <property type="entry name" value="Acid Proteases"/>
    <property type="match status" value="1"/>
</dbReference>
<dbReference type="InterPro" id="IPR021109">
    <property type="entry name" value="Peptidase_aspartic_dom_sf"/>
</dbReference>
<feature type="domain" description="Xylanase inhibitor C-terminal" evidence="1">
    <location>
        <begin position="6"/>
        <end position="67"/>
    </location>
</feature>
<dbReference type="Pfam" id="PF14541">
    <property type="entry name" value="TAXi_C"/>
    <property type="match status" value="1"/>
</dbReference>
<comment type="caution">
    <text evidence="2">The sequence shown here is derived from an EMBL/GenBank/DDBJ whole genome shotgun (WGS) entry which is preliminary data.</text>
</comment>